<dbReference type="OrthoDB" id="2129233at2759"/>
<evidence type="ECO:0000256" key="1">
    <source>
        <dbReference type="SAM" id="Phobius"/>
    </source>
</evidence>
<proteinExistence type="predicted"/>
<feature type="transmembrane region" description="Helical" evidence="1">
    <location>
        <begin position="6"/>
        <end position="29"/>
    </location>
</feature>
<reference evidence="2" key="1">
    <citation type="submission" date="2020-08" db="EMBL/GenBank/DDBJ databases">
        <title>Genome sequencing and assembly of the red palm weevil Rhynchophorus ferrugineus.</title>
        <authorList>
            <person name="Dias G.B."/>
            <person name="Bergman C.M."/>
            <person name="Manee M."/>
        </authorList>
    </citation>
    <scope>NUCLEOTIDE SEQUENCE</scope>
    <source>
        <strain evidence="2">AA-2017</strain>
        <tissue evidence="2">Whole larva</tissue>
    </source>
</reference>
<organism evidence="2 3">
    <name type="scientific">Rhynchophorus ferrugineus</name>
    <name type="common">Red palm weevil</name>
    <name type="synonym">Curculio ferrugineus</name>
    <dbReference type="NCBI Taxonomy" id="354439"/>
    <lineage>
        <taxon>Eukaryota</taxon>
        <taxon>Metazoa</taxon>
        <taxon>Ecdysozoa</taxon>
        <taxon>Arthropoda</taxon>
        <taxon>Hexapoda</taxon>
        <taxon>Insecta</taxon>
        <taxon>Pterygota</taxon>
        <taxon>Neoptera</taxon>
        <taxon>Endopterygota</taxon>
        <taxon>Coleoptera</taxon>
        <taxon>Polyphaga</taxon>
        <taxon>Cucujiformia</taxon>
        <taxon>Curculionidae</taxon>
        <taxon>Dryophthorinae</taxon>
        <taxon>Rhynchophorus</taxon>
    </lineage>
</organism>
<comment type="caution">
    <text evidence="2">The sequence shown here is derived from an EMBL/GenBank/DDBJ whole genome shotgun (WGS) entry which is preliminary data.</text>
</comment>
<dbReference type="AlphaFoldDB" id="A0A834IIZ9"/>
<keyword evidence="1" id="KW-0472">Membrane</keyword>
<dbReference type="EMBL" id="JAACXV010000368">
    <property type="protein sequence ID" value="KAF7279348.1"/>
    <property type="molecule type" value="Genomic_DNA"/>
</dbReference>
<sequence length="102" mass="10983">MGKKLLVTFAEVVMVALICSVVSGVNALVKKEDIESSLNIIHEVSTNSLGSLCVTESFRSLSVPLDTLLFEPARQKADLAATLLQDLGLAYHNGECFFIALN</sequence>
<keyword evidence="3" id="KW-1185">Reference proteome</keyword>
<accession>A0A834IIZ9</accession>
<keyword evidence="1" id="KW-1133">Transmembrane helix</keyword>
<gene>
    <name evidence="2" type="ORF">GWI33_007362</name>
</gene>
<evidence type="ECO:0000313" key="2">
    <source>
        <dbReference type="EMBL" id="KAF7279348.1"/>
    </source>
</evidence>
<dbReference type="Proteomes" id="UP000625711">
    <property type="component" value="Unassembled WGS sequence"/>
</dbReference>
<name>A0A834IIZ9_RHYFE</name>
<evidence type="ECO:0000313" key="3">
    <source>
        <dbReference type="Proteomes" id="UP000625711"/>
    </source>
</evidence>
<protein>
    <submittedName>
        <fullName evidence="2">Uncharacterized protein</fullName>
    </submittedName>
</protein>
<keyword evidence="1" id="KW-0812">Transmembrane</keyword>